<sequence>GENYQRALTLLNEAVDILTSPRTSTDHLQQLPAHRSVGSVQVPATQGELREMARLFPFYSRGASAGKVSSRQPFKRFRPSASSSGPQKSFKPKETWTYTFICLCESGH</sequence>
<feature type="region of interest" description="Disordered" evidence="1">
    <location>
        <begin position="64"/>
        <end position="91"/>
    </location>
</feature>
<organism evidence="2 3">
    <name type="scientific">Porites evermanni</name>
    <dbReference type="NCBI Taxonomy" id="104178"/>
    <lineage>
        <taxon>Eukaryota</taxon>
        <taxon>Metazoa</taxon>
        <taxon>Cnidaria</taxon>
        <taxon>Anthozoa</taxon>
        <taxon>Hexacorallia</taxon>
        <taxon>Scleractinia</taxon>
        <taxon>Fungiina</taxon>
        <taxon>Poritidae</taxon>
        <taxon>Porites</taxon>
    </lineage>
</organism>
<dbReference type="EMBL" id="CALNXI010000227">
    <property type="protein sequence ID" value="CAH3022630.1"/>
    <property type="molecule type" value="Genomic_DNA"/>
</dbReference>
<proteinExistence type="predicted"/>
<evidence type="ECO:0000313" key="2">
    <source>
        <dbReference type="EMBL" id="CAH3022630.1"/>
    </source>
</evidence>
<dbReference type="Proteomes" id="UP001159427">
    <property type="component" value="Unassembled WGS sequence"/>
</dbReference>
<evidence type="ECO:0000256" key="1">
    <source>
        <dbReference type="SAM" id="MobiDB-lite"/>
    </source>
</evidence>
<reference evidence="2 3" key="1">
    <citation type="submission" date="2022-05" db="EMBL/GenBank/DDBJ databases">
        <authorList>
            <consortium name="Genoscope - CEA"/>
            <person name="William W."/>
        </authorList>
    </citation>
    <scope>NUCLEOTIDE SEQUENCE [LARGE SCALE GENOMIC DNA]</scope>
</reference>
<comment type="caution">
    <text evidence="2">The sequence shown here is derived from an EMBL/GenBank/DDBJ whole genome shotgun (WGS) entry which is preliminary data.</text>
</comment>
<evidence type="ECO:0000313" key="3">
    <source>
        <dbReference type="Proteomes" id="UP001159427"/>
    </source>
</evidence>
<keyword evidence="3" id="KW-1185">Reference proteome</keyword>
<accession>A0ABN8M4G3</accession>
<protein>
    <submittedName>
        <fullName evidence="2">Uncharacterized protein</fullName>
    </submittedName>
</protein>
<gene>
    <name evidence="2" type="ORF">PEVE_00016226</name>
</gene>
<name>A0ABN8M4G3_9CNID</name>
<feature type="non-terminal residue" evidence="2">
    <location>
        <position position="1"/>
    </location>
</feature>